<dbReference type="PIRSF" id="PIRSF017082">
    <property type="entry name" value="YflP"/>
    <property type="match status" value="1"/>
</dbReference>
<comment type="similarity">
    <text evidence="1">Belongs to the UPF0065 (bug) family.</text>
</comment>
<keyword evidence="4" id="KW-1185">Reference proteome</keyword>
<dbReference type="PANTHER" id="PTHR42928:SF5">
    <property type="entry name" value="BLR1237 PROTEIN"/>
    <property type="match status" value="1"/>
</dbReference>
<feature type="chain" id="PRO_5047411862" evidence="2">
    <location>
        <begin position="24"/>
        <end position="326"/>
    </location>
</feature>
<dbReference type="Gene3D" id="3.40.190.10">
    <property type="entry name" value="Periplasmic binding protein-like II"/>
    <property type="match status" value="1"/>
</dbReference>
<proteinExistence type="inferred from homology"/>
<evidence type="ECO:0000256" key="1">
    <source>
        <dbReference type="ARBA" id="ARBA00006987"/>
    </source>
</evidence>
<reference evidence="3 4" key="1">
    <citation type="submission" date="2022-10" db="EMBL/GenBank/DDBJ databases">
        <title>Roseococcus glaciei nov., sp. nov., isolated from glacier.</title>
        <authorList>
            <person name="Liu Q."/>
            <person name="Xin Y.-H."/>
        </authorList>
    </citation>
    <scope>NUCLEOTIDE SEQUENCE [LARGE SCALE GENOMIC DNA]</scope>
    <source>
        <strain evidence="3 4">MDT2-1-1</strain>
    </source>
</reference>
<dbReference type="Proteomes" id="UP001526430">
    <property type="component" value="Unassembled WGS sequence"/>
</dbReference>
<evidence type="ECO:0000313" key="4">
    <source>
        <dbReference type="Proteomes" id="UP001526430"/>
    </source>
</evidence>
<keyword evidence="2" id="KW-0732">Signal</keyword>
<evidence type="ECO:0000313" key="3">
    <source>
        <dbReference type="EMBL" id="MCW8084056.1"/>
    </source>
</evidence>
<dbReference type="Gene3D" id="3.40.190.150">
    <property type="entry name" value="Bordetella uptake gene, domain 1"/>
    <property type="match status" value="1"/>
</dbReference>
<accession>A0ABT3NPG0</accession>
<dbReference type="SUPFAM" id="SSF53850">
    <property type="entry name" value="Periplasmic binding protein-like II"/>
    <property type="match status" value="1"/>
</dbReference>
<dbReference type="EMBL" id="JAPFQI010000001">
    <property type="protein sequence ID" value="MCW8084056.1"/>
    <property type="molecule type" value="Genomic_DNA"/>
</dbReference>
<dbReference type="Pfam" id="PF03401">
    <property type="entry name" value="TctC"/>
    <property type="match status" value="1"/>
</dbReference>
<dbReference type="InterPro" id="IPR042100">
    <property type="entry name" value="Bug_dom1"/>
</dbReference>
<dbReference type="PANTHER" id="PTHR42928">
    <property type="entry name" value="TRICARBOXYLATE-BINDING PROTEIN"/>
    <property type="match status" value="1"/>
</dbReference>
<protein>
    <submittedName>
        <fullName evidence="3">Tripartite tricarboxylate transporter substrate-binding protein</fullName>
    </submittedName>
</protein>
<gene>
    <name evidence="3" type="ORF">OF850_00310</name>
</gene>
<evidence type="ECO:0000256" key="2">
    <source>
        <dbReference type="SAM" id="SignalP"/>
    </source>
</evidence>
<sequence>MKVTRRGTLLAAPFLAAPTQGYAQDAVWPTRPVTMLVPFVAGGPSDIVARLIAARMTGMVSQPVVAENRPGANGAVAAQALSRAAPDGHTLLTGSIGVFAINAALRPNLPYDPVRDFAPVTLAVTTPNVLIANPTAMPARDFNGMMEWLRANSGRASYSTSGVGSSEHMTMELFKLRTRSDIQHVPYQGGAAAATALLAGDVQMTFQNLGTVAPHIQAGRMRALMVTSAERHPTIPDVPTARECGLQDFVVTSWQAVMAPAAVPAPVLARLETMCRESLRHPESVQRLNGIGFDVVASSAADYRRFQEAEIARWREVVREANIRAE</sequence>
<organism evidence="3 4">
    <name type="scientific">Sabulicella glaciei</name>
    <dbReference type="NCBI Taxonomy" id="2984948"/>
    <lineage>
        <taxon>Bacteria</taxon>
        <taxon>Pseudomonadati</taxon>
        <taxon>Pseudomonadota</taxon>
        <taxon>Alphaproteobacteria</taxon>
        <taxon>Acetobacterales</taxon>
        <taxon>Acetobacteraceae</taxon>
        <taxon>Sabulicella</taxon>
    </lineage>
</organism>
<name>A0ABT3NPG0_9PROT</name>
<dbReference type="InterPro" id="IPR005064">
    <property type="entry name" value="BUG"/>
</dbReference>
<feature type="signal peptide" evidence="2">
    <location>
        <begin position="1"/>
        <end position="23"/>
    </location>
</feature>
<dbReference type="RefSeq" id="WP_301587670.1">
    <property type="nucleotide sequence ID" value="NZ_JAPFQI010000001.1"/>
</dbReference>
<comment type="caution">
    <text evidence="3">The sequence shown here is derived from an EMBL/GenBank/DDBJ whole genome shotgun (WGS) entry which is preliminary data.</text>
</comment>